<keyword evidence="1" id="KW-0812">Transmembrane</keyword>
<gene>
    <name evidence="2" type="ORF">CS009_09675</name>
</gene>
<protein>
    <submittedName>
        <fullName evidence="2">Uncharacterized protein</fullName>
    </submittedName>
</protein>
<accession>A0AAP8KBR3</accession>
<keyword evidence="1" id="KW-0472">Membrane</keyword>
<reference evidence="2 3" key="1">
    <citation type="submission" date="2017-10" db="EMBL/GenBank/DDBJ databases">
        <title>Whole-genome sequence of three Streptococcus macedonicus strains isolated from Italian cheeses of the Veneto region.</title>
        <authorList>
            <person name="Treu L."/>
            <person name="De Diego-Diaz B."/>
            <person name="Papadimitriou K."/>
            <person name="Tsakalidou E."/>
            <person name="Corich V."/>
            <person name="Giacomini A."/>
        </authorList>
    </citation>
    <scope>NUCLEOTIDE SEQUENCE [LARGE SCALE GENOMIC DNA]</scope>
    <source>
        <strain evidence="2 3">19AS</strain>
    </source>
</reference>
<name>A0AAP8KBR3_STRMC</name>
<evidence type="ECO:0000256" key="1">
    <source>
        <dbReference type="SAM" id="Phobius"/>
    </source>
</evidence>
<proteinExistence type="predicted"/>
<keyword evidence="1" id="KW-1133">Transmembrane helix</keyword>
<sequence length="64" mass="7499">MGVQYLLIMLEIRNKIFLLLSIAILSLIFLKFIVKVDSKTYHYLKILTIIIALVLYILELLISF</sequence>
<dbReference type="EMBL" id="PEBN01000052">
    <property type="protein sequence ID" value="PHV56010.1"/>
    <property type="molecule type" value="Genomic_DNA"/>
</dbReference>
<dbReference type="Proteomes" id="UP000221763">
    <property type="component" value="Unassembled WGS sequence"/>
</dbReference>
<comment type="caution">
    <text evidence="2">The sequence shown here is derived from an EMBL/GenBank/DDBJ whole genome shotgun (WGS) entry which is preliminary data.</text>
</comment>
<dbReference type="AlphaFoldDB" id="A0AAP8KBR3"/>
<feature type="transmembrane region" description="Helical" evidence="1">
    <location>
        <begin position="40"/>
        <end position="62"/>
    </location>
</feature>
<feature type="transmembrane region" description="Helical" evidence="1">
    <location>
        <begin position="16"/>
        <end position="34"/>
    </location>
</feature>
<evidence type="ECO:0000313" key="3">
    <source>
        <dbReference type="Proteomes" id="UP000221763"/>
    </source>
</evidence>
<evidence type="ECO:0000313" key="2">
    <source>
        <dbReference type="EMBL" id="PHV56010.1"/>
    </source>
</evidence>
<organism evidence="2 3">
    <name type="scientific">Streptococcus macedonicus</name>
    <name type="common">Streptococcus gallolyticus macedonicus</name>
    <dbReference type="NCBI Taxonomy" id="59310"/>
    <lineage>
        <taxon>Bacteria</taxon>
        <taxon>Bacillati</taxon>
        <taxon>Bacillota</taxon>
        <taxon>Bacilli</taxon>
        <taxon>Lactobacillales</taxon>
        <taxon>Streptococcaceae</taxon>
        <taxon>Streptococcus</taxon>
    </lineage>
</organism>